<evidence type="ECO:0000313" key="3">
    <source>
        <dbReference type="Proteomes" id="UP000736787"/>
    </source>
</evidence>
<evidence type="ECO:0008006" key="4">
    <source>
        <dbReference type="Google" id="ProtNLM"/>
    </source>
</evidence>
<dbReference type="Proteomes" id="UP000736787">
    <property type="component" value="Unassembled WGS sequence"/>
</dbReference>
<sequence>MRLSVFMALVVATFVATCISFTSAESVAQISDVDDNSNLQGARKLAKVDEWWLQNTDTEERVGSGSFVSRLKGRVRTSKASGVAKTQKLNDAQVKTLTKEVATTVKKDRRTWPVIKKGLKILYGTLLAGVREIFRTVEWGTGICTWRCTSIPGKDVDVVLCFDTCTSESGQPKRRHLVKVIQSRAVEA</sequence>
<keyword evidence="1" id="KW-0732">Signal</keyword>
<proteinExistence type="predicted"/>
<gene>
    <name evidence="2" type="ORF">PC117_g20507</name>
</gene>
<evidence type="ECO:0000256" key="1">
    <source>
        <dbReference type="SAM" id="SignalP"/>
    </source>
</evidence>
<organism evidence="2 3">
    <name type="scientific">Phytophthora cactorum</name>
    <dbReference type="NCBI Taxonomy" id="29920"/>
    <lineage>
        <taxon>Eukaryota</taxon>
        <taxon>Sar</taxon>
        <taxon>Stramenopiles</taxon>
        <taxon>Oomycota</taxon>
        <taxon>Peronosporomycetes</taxon>
        <taxon>Peronosporales</taxon>
        <taxon>Peronosporaceae</taxon>
        <taxon>Phytophthora</taxon>
    </lineage>
</organism>
<name>A0A8T1BPW9_9STRA</name>
<comment type="caution">
    <text evidence="2">The sequence shown here is derived from an EMBL/GenBank/DDBJ whole genome shotgun (WGS) entry which is preliminary data.</text>
</comment>
<evidence type="ECO:0000313" key="2">
    <source>
        <dbReference type="EMBL" id="KAG2906453.1"/>
    </source>
</evidence>
<feature type="chain" id="PRO_5035744800" description="RxLR effector protein" evidence="1">
    <location>
        <begin position="25"/>
        <end position="188"/>
    </location>
</feature>
<feature type="signal peptide" evidence="1">
    <location>
        <begin position="1"/>
        <end position="24"/>
    </location>
</feature>
<dbReference type="VEuPathDB" id="FungiDB:PC110_g8683"/>
<reference evidence="2" key="1">
    <citation type="submission" date="2018-10" db="EMBL/GenBank/DDBJ databases">
        <title>Effector identification in a new, highly contiguous assembly of the strawberry crown rot pathogen Phytophthora cactorum.</title>
        <authorList>
            <person name="Armitage A.D."/>
            <person name="Nellist C.F."/>
            <person name="Bates H."/>
            <person name="Vickerstaff R.J."/>
            <person name="Harrison R.J."/>
        </authorList>
    </citation>
    <scope>NUCLEOTIDE SEQUENCE</scope>
    <source>
        <strain evidence="2">4040</strain>
    </source>
</reference>
<protein>
    <recommendedName>
        <fullName evidence="4">RxLR effector protein</fullName>
    </recommendedName>
</protein>
<accession>A0A8T1BPW9</accession>
<dbReference type="EMBL" id="RCMK01000959">
    <property type="protein sequence ID" value="KAG2906453.1"/>
    <property type="molecule type" value="Genomic_DNA"/>
</dbReference>
<dbReference type="AlphaFoldDB" id="A0A8T1BPW9"/>